<comment type="activity regulation">
    <text evidence="10">Na(+) is not transported, but it plays an essential structural role and its presence is essential for fluoride channel function.</text>
</comment>
<keyword evidence="12" id="KW-1185">Reference proteome</keyword>
<dbReference type="GO" id="GO:0046872">
    <property type="term" value="F:metal ion binding"/>
    <property type="evidence" value="ECO:0007669"/>
    <property type="project" value="UniProtKB-KW"/>
</dbReference>
<keyword evidence="10" id="KW-0915">Sodium</keyword>
<feature type="binding site" evidence="10">
    <location>
        <position position="91"/>
    </location>
    <ligand>
        <name>Na(+)</name>
        <dbReference type="ChEBI" id="CHEBI:29101"/>
        <note>structural</note>
    </ligand>
</feature>
<keyword evidence="3 10" id="KW-0812">Transmembrane</keyword>
<keyword evidence="5 10" id="KW-0472">Membrane</keyword>
<dbReference type="InterPro" id="IPR003691">
    <property type="entry name" value="FluC"/>
</dbReference>
<dbReference type="HAMAP" id="MF_00454">
    <property type="entry name" value="FluC"/>
    <property type="match status" value="1"/>
</dbReference>
<dbReference type="GO" id="GO:0005886">
    <property type="term" value="C:plasma membrane"/>
    <property type="evidence" value="ECO:0007669"/>
    <property type="project" value="UniProtKB-SubCell"/>
</dbReference>
<evidence type="ECO:0000256" key="10">
    <source>
        <dbReference type="HAMAP-Rule" id="MF_00454"/>
    </source>
</evidence>
<comment type="catalytic activity">
    <reaction evidence="8">
        <text>fluoride(in) = fluoride(out)</text>
        <dbReference type="Rhea" id="RHEA:76159"/>
        <dbReference type="ChEBI" id="CHEBI:17051"/>
    </reaction>
    <physiologicalReaction direction="left-to-right" evidence="8">
        <dbReference type="Rhea" id="RHEA:76160"/>
    </physiologicalReaction>
</comment>
<evidence type="ECO:0000313" key="12">
    <source>
        <dbReference type="Proteomes" id="UP000308760"/>
    </source>
</evidence>
<dbReference type="OrthoDB" id="4408652at2"/>
<dbReference type="EMBL" id="STGY01000056">
    <property type="protein sequence ID" value="THV40540.1"/>
    <property type="molecule type" value="Genomic_DNA"/>
</dbReference>
<comment type="subcellular location">
    <subcellularLocation>
        <location evidence="1 10">Cell membrane</location>
        <topology evidence="1 10">Multi-pass membrane protein</topology>
    </subcellularLocation>
</comment>
<evidence type="ECO:0000313" key="11">
    <source>
        <dbReference type="EMBL" id="THV40540.1"/>
    </source>
</evidence>
<reference evidence="11 12" key="2">
    <citation type="submission" date="2019-05" db="EMBL/GenBank/DDBJ databases">
        <title>Glycomyces buryatensis sp. nov.</title>
        <authorList>
            <person name="Nikitina E."/>
        </authorList>
    </citation>
    <scope>NUCLEOTIDE SEQUENCE [LARGE SCALE GENOMIC DNA]</scope>
    <source>
        <strain evidence="11 12">18</strain>
    </source>
</reference>
<keyword evidence="2 10" id="KW-1003">Cell membrane</keyword>
<organism evidence="11 12">
    <name type="scientific">Glycomyces buryatensis</name>
    <dbReference type="NCBI Taxonomy" id="2570927"/>
    <lineage>
        <taxon>Bacteria</taxon>
        <taxon>Bacillati</taxon>
        <taxon>Actinomycetota</taxon>
        <taxon>Actinomycetes</taxon>
        <taxon>Glycomycetales</taxon>
        <taxon>Glycomycetaceae</taxon>
        <taxon>Glycomyces</taxon>
    </lineage>
</organism>
<proteinExistence type="inferred from homology"/>
<dbReference type="Pfam" id="PF02537">
    <property type="entry name" value="CRCB"/>
    <property type="match status" value="1"/>
</dbReference>
<evidence type="ECO:0000256" key="3">
    <source>
        <dbReference type="ARBA" id="ARBA00022692"/>
    </source>
</evidence>
<feature type="transmembrane region" description="Helical" evidence="10">
    <location>
        <begin position="54"/>
        <end position="72"/>
    </location>
</feature>
<comment type="similarity">
    <text evidence="7 10">Belongs to the fluoride channel Fluc/FEX (TC 1.A.43) family.</text>
</comment>
<accession>A0A4S8Q8N3</accession>
<evidence type="ECO:0000256" key="8">
    <source>
        <dbReference type="ARBA" id="ARBA00035585"/>
    </source>
</evidence>
<feature type="transmembrane region" description="Helical" evidence="10">
    <location>
        <begin position="113"/>
        <end position="136"/>
    </location>
</feature>
<name>A0A4S8Q8N3_9ACTN</name>
<keyword evidence="6 10" id="KW-0407">Ion channel</keyword>
<evidence type="ECO:0000256" key="4">
    <source>
        <dbReference type="ARBA" id="ARBA00022989"/>
    </source>
</evidence>
<protein>
    <recommendedName>
        <fullName evidence="10">Fluoride-specific ion channel FluC</fullName>
    </recommendedName>
</protein>
<feature type="transmembrane region" description="Helical" evidence="10">
    <location>
        <begin position="12"/>
        <end position="34"/>
    </location>
</feature>
<feature type="transmembrane region" description="Helical" evidence="10">
    <location>
        <begin position="84"/>
        <end position="101"/>
    </location>
</feature>
<evidence type="ECO:0000256" key="2">
    <source>
        <dbReference type="ARBA" id="ARBA00022475"/>
    </source>
</evidence>
<evidence type="ECO:0000256" key="6">
    <source>
        <dbReference type="ARBA" id="ARBA00023303"/>
    </source>
</evidence>
<keyword evidence="4 10" id="KW-1133">Transmembrane helix</keyword>
<keyword evidence="10" id="KW-0813">Transport</keyword>
<keyword evidence="10" id="KW-0479">Metal-binding</keyword>
<comment type="caution">
    <text evidence="11">The sequence shown here is derived from an EMBL/GenBank/DDBJ whole genome shotgun (WGS) entry which is preliminary data.</text>
</comment>
<comment type="function">
    <text evidence="9 10">Fluoride-specific ion channel. Important for reducing fluoride concentration in the cell, thus reducing its toxicity.</text>
</comment>
<dbReference type="GO" id="GO:0062054">
    <property type="term" value="F:fluoride channel activity"/>
    <property type="evidence" value="ECO:0007669"/>
    <property type="project" value="UniProtKB-UniRule"/>
</dbReference>
<gene>
    <name evidence="10" type="primary">fluC</name>
    <name evidence="10" type="synonym">crcB</name>
    <name evidence="11" type="ORF">FAB82_14835</name>
</gene>
<feature type="binding site" evidence="10">
    <location>
        <position position="94"/>
    </location>
    <ligand>
        <name>Na(+)</name>
        <dbReference type="ChEBI" id="CHEBI:29101"/>
        <note>structural</note>
    </ligand>
</feature>
<reference evidence="12" key="1">
    <citation type="submission" date="2019-04" db="EMBL/GenBank/DDBJ databases">
        <title>Nocardioides xinjiangensis sp. nov.</title>
        <authorList>
            <person name="Liu S."/>
        </authorList>
    </citation>
    <scope>NUCLEOTIDE SEQUENCE [LARGE SCALE GENOMIC DNA]</scope>
    <source>
        <strain evidence="12">18</strain>
    </source>
</reference>
<evidence type="ECO:0000256" key="7">
    <source>
        <dbReference type="ARBA" id="ARBA00035120"/>
    </source>
</evidence>
<sequence length="151" mass="15248">MSEPPRPPVGHVLRATPVSALVAVSAGGAIGALGRYGLTRAFPSDPSEFDLATFTANAAGGLLIGVLMVVVTEVAPGGRLVRPFLGVGVLGGFTTFSTYIVDIGRAANAGDTALAVAYAFATMAVALLTAAAGMYGTRRVLLRSNRGEGAR</sequence>
<evidence type="ECO:0000256" key="1">
    <source>
        <dbReference type="ARBA" id="ARBA00004651"/>
    </source>
</evidence>
<dbReference type="RefSeq" id="WP_136535315.1">
    <property type="nucleotide sequence ID" value="NZ_STGY01000056.1"/>
</dbReference>
<keyword evidence="10" id="KW-0406">Ion transport</keyword>
<dbReference type="GO" id="GO:0140114">
    <property type="term" value="P:cellular detoxification of fluoride"/>
    <property type="evidence" value="ECO:0007669"/>
    <property type="project" value="UniProtKB-UniRule"/>
</dbReference>
<dbReference type="PANTHER" id="PTHR28259:SF1">
    <property type="entry name" value="FLUORIDE EXPORT PROTEIN 1-RELATED"/>
    <property type="match status" value="1"/>
</dbReference>
<dbReference type="PANTHER" id="PTHR28259">
    <property type="entry name" value="FLUORIDE EXPORT PROTEIN 1-RELATED"/>
    <property type="match status" value="1"/>
</dbReference>
<dbReference type="AlphaFoldDB" id="A0A4S8Q8N3"/>
<evidence type="ECO:0000256" key="5">
    <source>
        <dbReference type="ARBA" id="ARBA00023136"/>
    </source>
</evidence>
<evidence type="ECO:0000256" key="9">
    <source>
        <dbReference type="ARBA" id="ARBA00049940"/>
    </source>
</evidence>
<dbReference type="Proteomes" id="UP000308760">
    <property type="component" value="Unassembled WGS sequence"/>
</dbReference>